<reference evidence="2 3" key="1">
    <citation type="journal article" date="2015" name="Plant Cell">
        <title>Oil accumulation by the oleaginous diatom Fistulifera solaris as revealed by the genome and transcriptome.</title>
        <authorList>
            <person name="Tanaka T."/>
            <person name="Maeda Y."/>
            <person name="Veluchamy A."/>
            <person name="Tanaka M."/>
            <person name="Abida H."/>
            <person name="Marechal E."/>
            <person name="Bowler C."/>
            <person name="Muto M."/>
            <person name="Sunaga Y."/>
            <person name="Tanaka M."/>
            <person name="Yoshino T."/>
            <person name="Taniguchi T."/>
            <person name="Fukuda Y."/>
            <person name="Nemoto M."/>
            <person name="Matsumoto M."/>
            <person name="Wong P.S."/>
            <person name="Aburatani S."/>
            <person name="Fujibuchi W."/>
        </authorList>
    </citation>
    <scope>NUCLEOTIDE SEQUENCE [LARGE SCALE GENOMIC DNA]</scope>
    <source>
        <strain evidence="2 3">JPCC DA0580</strain>
    </source>
</reference>
<dbReference type="OrthoDB" id="120976at2759"/>
<name>A0A1Z5KN54_FISSO</name>
<evidence type="ECO:0000313" key="3">
    <source>
        <dbReference type="Proteomes" id="UP000198406"/>
    </source>
</evidence>
<sequence>MSHETSELGPLLEVIPYCNYEQFARWRCGGESPTYQLLRAPLNLGELNAEDDCLAIWRDNSTLTYVTPYGVTGFPSFGIIDLSLEFTPYGPKLYIVGRTEKAIAETAAFFLSLAGQREADLDLVIASRSSFDFRLVGSQGLNYLYATTSSRNLTLRYLTLSAEQSIFLATRPHPMQVTVQFCNFEDQGTAFVDALASRKTSFGSLAYRLPYHDDKPFADDIMRRLLQVDTIKELNLSCLQDELALLPFSARVEYLDYEIDTSSLLEADLQCLEIVTKKLSLSIYHDFDENFPTELLGGFFQRVATLGHFVELKVAIHGRVDFDIPHCFVRGIIRAAHANHSLRLLDLCDEDEDLDWDPHVKTLLHQRKDHKELQTLRLNGSKGAFGPDFSHLQQFLSHKRNVTVTDGKGRIHTNYSSVDKLYALNRFYRGSAKLAKVPGRPILLVNALMNSAWNDFQRIALLLTNHSDVVHDFVQKVLLEEDHESINSSQSTENNEPKRRRLV</sequence>
<comment type="caution">
    <text evidence="2">The sequence shown here is derived from an EMBL/GenBank/DDBJ whole genome shotgun (WGS) entry which is preliminary data.</text>
</comment>
<protein>
    <submittedName>
        <fullName evidence="2">Uncharacterized protein</fullName>
    </submittedName>
</protein>
<feature type="region of interest" description="Disordered" evidence="1">
    <location>
        <begin position="484"/>
        <end position="503"/>
    </location>
</feature>
<proteinExistence type="predicted"/>
<organism evidence="2 3">
    <name type="scientific">Fistulifera solaris</name>
    <name type="common">Oleaginous diatom</name>
    <dbReference type="NCBI Taxonomy" id="1519565"/>
    <lineage>
        <taxon>Eukaryota</taxon>
        <taxon>Sar</taxon>
        <taxon>Stramenopiles</taxon>
        <taxon>Ochrophyta</taxon>
        <taxon>Bacillariophyta</taxon>
        <taxon>Bacillariophyceae</taxon>
        <taxon>Bacillariophycidae</taxon>
        <taxon>Naviculales</taxon>
        <taxon>Naviculaceae</taxon>
        <taxon>Fistulifera</taxon>
    </lineage>
</organism>
<dbReference type="Proteomes" id="UP000198406">
    <property type="component" value="Unassembled WGS sequence"/>
</dbReference>
<evidence type="ECO:0000313" key="2">
    <source>
        <dbReference type="EMBL" id="GAX27763.1"/>
    </source>
</evidence>
<gene>
    <name evidence="2" type="ORF">FisN_13Hu134</name>
</gene>
<dbReference type="InParanoid" id="A0A1Z5KN54"/>
<keyword evidence="3" id="KW-1185">Reference proteome</keyword>
<accession>A0A1Z5KN54</accession>
<dbReference type="EMBL" id="BDSP01000259">
    <property type="protein sequence ID" value="GAX27763.1"/>
    <property type="molecule type" value="Genomic_DNA"/>
</dbReference>
<dbReference type="AlphaFoldDB" id="A0A1Z5KN54"/>
<evidence type="ECO:0000256" key="1">
    <source>
        <dbReference type="SAM" id="MobiDB-lite"/>
    </source>
</evidence>